<evidence type="ECO:0000313" key="1">
    <source>
        <dbReference type="EMBL" id="QDU83138.1"/>
    </source>
</evidence>
<reference evidence="1 2" key="1">
    <citation type="submission" date="2019-02" db="EMBL/GenBank/DDBJ databases">
        <title>Deep-cultivation of Planctomycetes and their phenomic and genomic characterization uncovers novel biology.</title>
        <authorList>
            <person name="Wiegand S."/>
            <person name="Jogler M."/>
            <person name="Boedeker C."/>
            <person name="Pinto D."/>
            <person name="Vollmers J."/>
            <person name="Rivas-Marin E."/>
            <person name="Kohn T."/>
            <person name="Peeters S.H."/>
            <person name="Heuer A."/>
            <person name="Rast P."/>
            <person name="Oberbeckmann S."/>
            <person name="Bunk B."/>
            <person name="Jeske O."/>
            <person name="Meyerdierks A."/>
            <person name="Storesund J.E."/>
            <person name="Kallscheuer N."/>
            <person name="Luecker S."/>
            <person name="Lage O.M."/>
            <person name="Pohl T."/>
            <person name="Merkel B.J."/>
            <person name="Hornburger P."/>
            <person name="Mueller R.-W."/>
            <person name="Bruemmer F."/>
            <person name="Labrenz M."/>
            <person name="Spormann A.M."/>
            <person name="Op den Camp H."/>
            <person name="Overmann J."/>
            <person name="Amann R."/>
            <person name="Jetten M.S.M."/>
            <person name="Mascher T."/>
            <person name="Medema M.H."/>
            <person name="Devos D.P."/>
            <person name="Kaster A.-K."/>
            <person name="Ovreas L."/>
            <person name="Rohde M."/>
            <person name="Galperin M.Y."/>
            <person name="Jogler C."/>
        </authorList>
    </citation>
    <scope>NUCLEOTIDE SEQUENCE [LARGE SCALE GENOMIC DNA]</scope>
    <source>
        <strain evidence="1 2">Pla163</strain>
    </source>
</reference>
<dbReference type="InterPro" id="IPR027417">
    <property type="entry name" value="P-loop_NTPase"/>
</dbReference>
<dbReference type="Proteomes" id="UP000319342">
    <property type="component" value="Chromosome"/>
</dbReference>
<protein>
    <recommendedName>
        <fullName evidence="3">5-methylcytosine-specific restriction enzyme B</fullName>
    </recommendedName>
</protein>
<sequence>MPLSNQGSTLPDFDLTTDDGLAQACNEILAQPGAFAEELTWFPALVELIEFAAQADEAERASIDLHQRIWRSNPIPVSWHAPEIDEEAIANEEFRRWFAKWSLTTSPGPIKARRRFFEDYLDASTELLASLLDARPYAWLRRGASIFHPEALTSELHPTGLGQLQELLGLQSIQKPLVRSIAVAKRFETVLGPCGSSAEDRAMRLALSSMLLRLHDGGVDSLSRGVETGTSRRLHPLPPERRRKGIVAIKGKLETLIATTDFVSHGVTRDELLDFLRERAPTHKDSTLGTWINSMRADFGVIDRTGDLYTLTERGESLLDSCDPIELADLLLTHSLGFDEALRRLRDHGPEKSKSLSAGIQRLNPGWTTDREPATILLWLRSFGVLEATGSGETRLTERGEEWAKLITWQPEPFVPKDVDEEEIEDEPTVAADTTLVIPKLTSITTRLAAHGTFPPPLVAQLHAGLWANARRHFAVLSGLSGSGKTLLACGYARSLFEDGDPRANTHLRVVAVQPGWYDPTALLGYVNPLRGDAYVRTEFLEFLMRVVEHPSEPFVCVLDEMNLSHPEQYMAPLLSAMETGNWIHLHSEGEVFDGVPPRIPYPKNLVLIGTVNMDETTHGLSDKVLDRAFTLEFWDIDLDAYPRWNGRELTSDSAKSARALLGDLMQALAPARMHFGWRVVDEVLDFLVRNQVDGGQLGLQDALDAVVYAKVLPKLRGEDAPRFREALVQAGKVLAEHGLTRSRAKLAELSEDLDHRGSARFWR</sequence>
<evidence type="ECO:0008006" key="3">
    <source>
        <dbReference type="Google" id="ProtNLM"/>
    </source>
</evidence>
<keyword evidence="2" id="KW-1185">Reference proteome</keyword>
<proteinExistence type="predicted"/>
<dbReference type="SUPFAM" id="SSF52540">
    <property type="entry name" value="P-loop containing nucleoside triphosphate hydrolases"/>
    <property type="match status" value="1"/>
</dbReference>
<dbReference type="Gene3D" id="3.40.50.300">
    <property type="entry name" value="P-loop containing nucleotide triphosphate hydrolases"/>
    <property type="match status" value="1"/>
</dbReference>
<accession>A0A518CVC0</accession>
<organism evidence="1 2">
    <name type="scientific">Rohdeia mirabilis</name>
    <dbReference type="NCBI Taxonomy" id="2528008"/>
    <lineage>
        <taxon>Bacteria</taxon>
        <taxon>Pseudomonadati</taxon>
        <taxon>Planctomycetota</taxon>
        <taxon>Planctomycetia</taxon>
        <taxon>Planctomycetia incertae sedis</taxon>
        <taxon>Rohdeia</taxon>
    </lineage>
</organism>
<dbReference type="AlphaFoldDB" id="A0A518CVC0"/>
<dbReference type="EMBL" id="CP036290">
    <property type="protein sequence ID" value="QDU83138.1"/>
    <property type="molecule type" value="Genomic_DNA"/>
</dbReference>
<name>A0A518CVC0_9BACT</name>
<evidence type="ECO:0000313" key="2">
    <source>
        <dbReference type="Proteomes" id="UP000319342"/>
    </source>
</evidence>
<gene>
    <name evidence="1" type="ORF">Pla163_02350</name>
</gene>